<evidence type="ECO:0000313" key="17">
    <source>
        <dbReference type="EMBL" id="PPJ74095.1"/>
    </source>
</evidence>
<evidence type="ECO:0000256" key="6">
    <source>
        <dbReference type="ARBA" id="ARBA00011901"/>
    </source>
</evidence>
<evidence type="ECO:0000256" key="7">
    <source>
        <dbReference type="ARBA" id="ARBA00012566"/>
    </source>
</evidence>
<feature type="non-terminal residue" evidence="17">
    <location>
        <position position="151"/>
    </location>
</feature>
<comment type="catalytic activity">
    <reaction evidence="1">
        <text>Hydrolyzes the link between N-acetylmuramoyl residues and L-amino acid residues in certain cell-wall glycopeptides.</text>
        <dbReference type="EC" id="3.5.1.28"/>
    </reaction>
</comment>
<evidence type="ECO:0000256" key="15">
    <source>
        <dbReference type="ARBA" id="ARBA00034414"/>
    </source>
</evidence>
<comment type="subunit">
    <text evidence="5">Oligomer; forms a ring structure at the cell surface which is important for efficient partitioning of daughter cells after cell division.</text>
</comment>
<dbReference type="Gene3D" id="2.30.30.170">
    <property type="match status" value="2"/>
</dbReference>
<evidence type="ECO:0000259" key="16">
    <source>
        <dbReference type="PROSITE" id="PS51780"/>
    </source>
</evidence>
<evidence type="ECO:0000256" key="9">
    <source>
        <dbReference type="ARBA" id="ARBA00022525"/>
    </source>
</evidence>
<comment type="catalytic activity">
    <reaction evidence="15">
        <text>an N(4)-(oligosaccharide-(1-&gt;3)-[oligosaccharide-(1-&gt;6)]-beta-D-Man-(1-&gt;4)-beta-D-GlcNAc-(1-&gt;4)-alpha-D-GlcNAc)-L-asparaginyl-[protein] + H2O = an oligosaccharide-(1-&gt;3)-[oligosaccharide-(1-&gt;6)]-beta-D-Man-(1-&gt;4)-D-GlcNAc + N(4)-(N-acetyl-beta-D-glucosaminyl)-L-asparaginyl-[protein]</text>
        <dbReference type="Rhea" id="RHEA:73067"/>
        <dbReference type="Rhea" id="RHEA-COMP:12603"/>
        <dbReference type="Rhea" id="RHEA-COMP:18176"/>
        <dbReference type="ChEBI" id="CHEBI:15377"/>
        <dbReference type="ChEBI" id="CHEBI:132248"/>
        <dbReference type="ChEBI" id="CHEBI:192714"/>
        <dbReference type="ChEBI" id="CHEBI:192715"/>
        <dbReference type="EC" id="3.2.1.96"/>
    </reaction>
</comment>
<evidence type="ECO:0000256" key="1">
    <source>
        <dbReference type="ARBA" id="ARBA00001561"/>
    </source>
</evidence>
<dbReference type="InterPro" id="IPR038200">
    <property type="entry name" value="GW_dom_sf"/>
</dbReference>
<evidence type="ECO:0000256" key="3">
    <source>
        <dbReference type="ARBA" id="ARBA00006088"/>
    </source>
</evidence>
<evidence type="ECO:0000256" key="11">
    <source>
        <dbReference type="ARBA" id="ARBA00022737"/>
    </source>
</evidence>
<dbReference type="EC" id="3.5.1.28" evidence="6"/>
<keyword evidence="10" id="KW-0732">Signal</keyword>
<keyword evidence="9" id="KW-0964">Secreted</keyword>
<dbReference type="PROSITE" id="PS51780">
    <property type="entry name" value="GW"/>
    <property type="match status" value="1"/>
</dbReference>
<evidence type="ECO:0000256" key="14">
    <source>
        <dbReference type="ARBA" id="ARBA00023316"/>
    </source>
</evidence>
<evidence type="ECO:0000256" key="8">
    <source>
        <dbReference type="ARBA" id="ARBA00016987"/>
    </source>
</evidence>
<evidence type="ECO:0000256" key="4">
    <source>
        <dbReference type="ARBA" id="ARBA00007974"/>
    </source>
</evidence>
<evidence type="ECO:0000256" key="12">
    <source>
        <dbReference type="ARBA" id="ARBA00022801"/>
    </source>
</evidence>
<accession>A0A7Z1N381</accession>
<keyword evidence="12" id="KW-0378">Hydrolase</keyword>
<dbReference type="FunFam" id="2.30.30.170:FF:000002">
    <property type="entry name" value="Bifunctional autolysin"/>
    <property type="match status" value="1"/>
</dbReference>
<evidence type="ECO:0000256" key="5">
    <source>
        <dbReference type="ARBA" id="ARBA00011697"/>
    </source>
</evidence>
<dbReference type="Proteomes" id="UP000238775">
    <property type="component" value="Unassembled WGS sequence"/>
</dbReference>
<gene>
    <name evidence="17" type="ORF">CV021_09200</name>
</gene>
<evidence type="ECO:0000313" key="18">
    <source>
        <dbReference type="Proteomes" id="UP000238775"/>
    </source>
</evidence>
<dbReference type="GO" id="GO:0008745">
    <property type="term" value="F:N-acetylmuramoyl-L-alanine amidase activity"/>
    <property type="evidence" value="ECO:0007669"/>
    <property type="project" value="UniProtKB-EC"/>
</dbReference>
<keyword evidence="11" id="KW-0677">Repeat</keyword>
<keyword evidence="14" id="KW-0961">Cell wall biogenesis/degradation</keyword>
<dbReference type="EMBL" id="PGWZ01000387">
    <property type="protein sequence ID" value="PPJ74095.1"/>
    <property type="molecule type" value="Genomic_DNA"/>
</dbReference>
<feature type="domain" description="GW" evidence="16">
    <location>
        <begin position="7"/>
        <end position="81"/>
    </location>
</feature>
<keyword evidence="13" id="KW-0511">Multifunctional enzyme</keyword>
<dbReference type="GO" id="GO:0005576">
    <property type="term" value="C:extracellular region"/>
    <property type="evidence" value="ECO:0007669"/>
    <property type="project" value="UniProtKB-SubCell"/>
</dbReference>
<sequence>VYNTAKAPVKVNQTYNVKAGSTLYTVPWGTPKQVASKVSGTGNQTFKATKQQQIDKATYLYGTVNGKSGWISKYYLTTASKPSNPTKPSTNNQLTVTNNSGVAQINAKNSGLYTTVYDTKGKTTNQIQRTLSVTKAATLGDKKFYLVGDYN</sequence>
<dbReference type="SUPFAM" id="SSF82057">
    <property type="entry name" value="Prokaryotic SH3-related domain"/>
    <property type="match status" value="1"/>
</dbReference>
<name>A0A7Z1N381_STAAU</name>
<dbReference type="EC" id="3.2.1.96" evidence="7"/>
<comment type="similarity">
    <text evidence="4">In the C-terminal section; belongs to the glycosyl hydrolase 73 family.</text>
</comment>
<dbReference type="InterPro" id="IPR025987">
    <property type="entry name" value="GW_dom"/>
</dbReference>
<dbReference type="GO" id="GO:0071555">
    <property type="term" value="P:cell wall organization"/>
    <property type="evidence" value="ECO:0007669"/>
    <property type="project" value="UniProtKB-KW"/>
</dbReference>
<protein>
    <recommendedName>
        <fullName evidence="8">Bifunctional autolysin</fullName>
        <ecNumber evidence="7">3.2.1.96</ecNumber>
        <ecNumber evidence="6">3.5.1.28</ecNumber>
    </recommendedName>
</protein>
<evidence type="ECO:0000256" key="2">
    <source>
        <dbReference type="ARBA" id="ARBA00004613"/>
    </source>
</evidence>
<comment type="subcellular location">
    <subcellularLocation>
        <location evidence="2">Secreted</location>
    </subcellularLocation>
</comment>
<dbReference type="AlphaFoldDB" id="A0A7Z1N381"/>
<proteinExistence type="inferred from homology"/>
<evidence type="ECO:0000256" key="13">
    <source>
        <dbReference type="ARBA" id="ARBA00023268"/>
    </source>
</evidence>
<reference evidence="17 18" key="1">
    <citation type="submission" date="2017-11" db="EMBL/GenBank/DDBJ databases">
        <authorList>
            <person name="Founou R.C."/>
            <person name="Founou L."/>
            <person name="Allam M."/>
            <person name="Ismail A."/>
            <person name="Essack S.Y."/>
        </authorList>
    </citation>
    <scope>NUCLEOTIDE SEQUENCE [LARGE SCALE GENOMIC DNA]</scope>
    <source>
        <strain evidence="17 18">G703N2B1</strain>
    </source>
</reference>
<dbReference type="GO" id="GO:0033925">
    <property type="term" value="F:mannosyl-glycoprotein endo-beta-N-acetylglucosaminidase activity"/>
    <property type="evidence" value="ECO:0007669"/>
    <property type="project" value="UniProtKB-EC"/>
</dbReference>
<feature type="non-terminal residue" evidence="17">
    <location>
        <position position="1"/>
    </location>
</feature>
<evidence type="ECO:0000256" key="10">
    <source>
        <dbReference type="ARBA" id="ARBA00022729"/>
    </source>
</evidence>
<comment type="caution">
    <text evidence="17">The sequence shown here is derived from an EMBL/GenBank/DDBJ whole genome shotgun (WGS) entry which is preliminary data.</text>
</comment>
<comment type="similarity">
    <text evidence="3">In the N-terminal section; belongs to the N-acetylmuramoyl-L-alanine amidase 2 family.</text>
</comment>
<organism evidence="17 18">
    <name type="scientific">Staphylococcus aureus</name>
    <dbReference type="NCBI Taxonomy" id="1280"/>
    <lineage>
        <taxon>Bacteria</taxon>
        <taxon>Bacillati</taxon>
        <taxon>Bacillota</taxon>
        <taxon>Bacilli</taxon>
        <taxon>Bacillales</taxon>
        <taxon>Staphylococcaceae</taxon>
        <taxon>Staphylococcus</taxon>
    </lineage>
</organism>